<feature type="compositionally biased region" description="Polar residues" evidence="6">
    <location>
        <begin position="269"/>
        <end position="282"/>
    </location>
</feature>
<dbReference type="InterPro" id="IPR005118">
    <property type="entry name" value="TRCF_C"/>
</dbReference>
<dbReference type="InterPro" id="IPR037235">
    <property type="entry name" value="TRCF-like_C_D7"/>
</dbReference>
<evidence type="ECO:0000313" key="9">
    <source>
        <dbReference type="EMBL" id="CAK9220254.1"/>
    </source>
</evidence>
<dbReference type="CDD" id="cd17991">
    <property type="entry name" value="DEXHc_TRCF"/>
    <property type="match status" value="1"/>
</dbReference>
<dbReference type="InterPro" id="IPR014001">
    <property type="entry name" value="Helicase_ATP-bd"/>
</dbReference>
<keyword evidence="10" id="KW-1185">Reference proteome</keyword>
<evidence type="ECO:0000259" key="8">
    <source>
        <dbReference type="PROSITE" id="PS51194"/>
    </source>
</evidence>
<dbReference type="Pfam" id="PF03461">
    <property type="entry name" value="TRCF"/>
    <property type="match status" value="1"/>
</dbReference>
<feature type="domain" description="Helicase ATP-binding" evidence="7">
    <location>
        <begin position="538"/>
        <end position="700"/>
    </location>
</feature>
<dbReference type="Pfam" id="PF00271">
    <property type="entry name" value="Helicase_C"/>
    <property type="match status" value="1"/>
</dbReference>
<dbReference type="InterPro" id="IPR036101">
    <property type="entry name" value="CarD-like/TRCF_RID_sf"/>
</dbReference>
<dbReference type="Gene3D" id="3.90.1150.50">
    <property type="entry name" value="Transcription-repair-coupling factor, D7 domain"/>
    <property type="match status" value="1"/>
</dbReference>
<organism evidence="9 10">
    <name type="scientific">Sphagnum troendelagicum</name>
    <dbReference type="NCBI Taxonomy" id="128251"/>
    <lineage>
        <taxon>Eukaryota</taxon>
        <taxon>Viridiplantae</taxon>
        <taxon>Streptophyta</taxon>
        <taxon>Embryophyta</taxon>
        <taxon>Bryophyta</taxon>
        <taxon>Sphagnophytina</taxon>
        <taxon>Sphagnopsida</taxon>
        <taxon>Sphagnales</taxon>
        <taxon>Sphagnaceae</taxon>
        <taxon>Sphagnum</taxon>
    </lineage>
</organism>
<evidence type="ECO:0000256" key="3">
    <source>
        <dbReference type="ARBA" id="ARBA00022806"/>
    </source>
</evidence>
<gene>
    <name evidence="9" type="ORF">CSSPTR1EN2_LOCUS15323</name>
</gene>
<sequence>MAPSSAVLSKSFAGKVACSEIRKDEMHQLCSCTPRCGFSGYGSLKIHHHSLKIHPPCIYSSSSFLSGVNCRHHERISSQCWFSSFGFLSEPSTMAAFIEQQHFAPSLTQTTLRFSKTSRTSNSVLRSCSTDVAVNLFSDCPCVGNVLFAKHHNFSSPKSFEVSRPPLFWSPPRSFSFPLCSKEFSCRSIISTTFRLQTSICALPQLRTETSFVADSSSCKEIPSTTRVEFELDNSRGDFASSDWSPVGAHNNSLQRQSKSLKKAGKVTMPQNPIASPSTLGQETRAALPRQQVMSSLAVVRGNASGTQTSSSDSSLSKLHKQLEDQAGGGNNAAAAVTTTTKPLDGEAAAKLRERLREQRQKGMQAIRDQMKGRGQPDSEMNEDVSYAVDPDTLTPGEFVVHKRVGIGRFIGTKYEIPAGKEKPAKYIFLKYADGVAKLRAKQAHRLLYRYHLPGETGRPPALNKLNDTTLWEKRKTKGKVAIQKLVVNMMELYIHRLKQTRPPYPRNEEAMQAFATKFPYDATPDQEQAFLDVERDMLERETPMDRLICGDVGFGKTEVALRAIFRATAAGKQVMVLAPTTVLAKQHYQVIQERFAMYPNVEVALLSRFQKDSEKKEIAAGIQEGSLSIVVGTHALLGSRIQYHNLGLLIVDEEQRFGVRQKERITSLKTTVDVLTLSATPIPRTLYLALSGFRDASLITTPPAERRPIVTHLLEFQPDLVKSAVNFELTRGGQVFYVVPRVKGIEETKAALESYFPHVGIAIAHGQQSAYALEESMERFAEGETLILLCTSIVESGLDIRRVNTIIVEDIHLFGLAQLYQLRGRVGRADREAHAYMFHPRKELLSDDAVERLVALEECCGLGQGFQLAERDMAIRGIGSVFGEKQSGDVGKVGVDLYLEMLFEGLKKVLHSLIFDLSLFHVELDLEVDTHIPGTYVHSAAEREKVMNDAEKAAKESMRALMVFTNRLRSDYGKEPPTIEMLLKTMYVKRIAADLGIHRIRTRGKTVVMETNMELEAFDMLASAVSSDTLRASLSYERGRIEMKGLIGLPVDRQMERIFVCLAEMRNGLPSFVKYI</sequence>
<keyword evidence="1" id="KW-0547">Nucleotide-binding</keyword>
<evidence type="ECO:0008006" key="11">
    <source>
        <dbReference type="Google" id="ProtNLM"/>
    </source>
</evidence>
<proteinExistence type="predicted"/>
<keyword evidence="2" id="KW-0378">Hydrolase</keyword>
<dbReference type="Pfam" id="PF00270">
    <property type="entry name" value="DEAD"/>
    <property type="match status" value="1"/>
</dbReference>
<protein>
    <recommendedName>
        <fullName evidence="11">Transcription-repair-coupling factor</fullName>
    </recommendedName>
</protein>
<dbReference type="Proteomes" id="UP001497512">
    <property type="component" value="Chromosome 3"/>
</dbReference>
<dbReference type="InterPro" id="IPR003711">
    <property type="entry name" value="CarD-like/TRCF_RID"/>
</dbReference>
<evidence type="ECO:0000259" key="7">
    <source>
        <dbReference type="PROSITE" id="PS51192"/>
    </source>
</evidence>
<dbReference type="InterPro" id="IPR001650">
    <property type="entry name" value="Helicase_C-like"/>
</dbReference>
<dbReference type="SMART" id="SM00487">
    <property type="entry name" value="DEXDc"/>
    <property type="match status" value="1"/>
</dbReference>
<dbReference type="PANTHER" id="PTHR14025">
    <property type="entry name" value="FANCONI ANEMIA GROUP M FANCM FAMILY MEMBER"/>
    <property type="match status" value="1"/>
</dbReference>
<dbReference type="SMART" id="SM01058">
    <property type="entry name" value="CarD_TRCF"/>
    <property type="match status" value="1"/>
</dbReference>
<evidence type="ECO:0000256" key="6">
    <source>
        <dbReference type="SAM" id="MobiDB-lite"/>
    </source>
</evidence>
<evidence type="ECO:0000256" key="5">
    <source>
        <dbReference type="ARBA" id="ARBA00023125"/>
    </source>
</evidence>
<dbReference type="SUPFAM" id="SSF52540">
    <property type="entry name" value="P-loop containing nucleoside triphosphate hydrolases"/>
    <property type="match status" value="2"/>
</dbReference>
<dbReference type="Gene3D" id="3.40.50.300">
    <property type="entry name" value="P-loop containing nucleotide triphosphate hydrolases"/>
    <property type="match status" value="2"/>
</dbReference>
<keyword evidence="4" id="KW-0067">ATP-binding</keyword>
<evidence type="ECO:0000256" key="1">
    <source>
        <dbReference type="ARBA" id="ARBA00022741"/>
    </source>
</evidence>
<evidence type="ECO:0000256" key="2">
    <source>
        <dbReference type="ARBA" id="ARBA00022801"/>
    </source>
</evidence>
<dbReference type="SMART" id="SM00982">
    <property type="entry name" value="TRCF"/>
    <property type="match status" value="1"/>
</dbReference>
<dbReference type="SUPFAM" id="SSF143517">
    <property type="entry name" value="TRCF domain-like"/>
    <property type="match status" value="1"/>
</dbReference>
<feature type="domain" description="Helicase C-terminal" evidence="8">
    <location>
        <begin position="720"/>
        <end position="875"/>
    </location>
</feature>
<feature type="region of interest" description="Disordered" evidence="6">
    <location>
        <begin position="241"/>
        <end position="285"/>
    </location>
</feature>
<dbReference type="EMBL" id="OZ019895">
    <property type="protein sequence ID" value="CAK9220254.1"/>
    <property type="molecule type" value="Genomic_DNA"/>
</dbReference>
<dbReference type="InterPro" id="IPR027417">
    <property type="entry name" value="P-loop_NTPase"/>
</dbReference>
<dbReference type="PANTHER" id="PTHR14025:SF29">
    <property type="entry name" value="TRANSCRIPTION-REPAIR-COUPLING FACTOR"/>
    <property type="match status" value="1"/>
</dbReference>
<dbReference type="PROSITE" id="PS51194">
    <property type="entry name" value="HELICASE_CTER"/>
    <property type="match status" value="1"/>
</dbReference>
<dbReference type="Pfam" id="PF02559">
    <property type="entry name" value="CarD_TRCF_RID"/>
    <property type="match status" value="1"/>
</dbReference>
<dbReference type="SMART" id="SM00490">
    <property type="entry name" value="HELICc"/>
    <property type="match status" value="1"/>
</dbReference>
<reference evidence="9" key="1">
    <citation type="submission" date="2024-02" db="EMBL/GenBank/DDBJ databases">
        <authorList>
            <consortium name="ELIXIR-Norway"/>
            <consortium name="Elixir Norway"/>
        </authorList>
    </citation>
    <scope>NUCLEOTIDE SEQUENCE</scope>
</reference>
<dbReference type="SUPFAM" id="SSF141259">
    <property type="entry name" value="CarD-like"/>
    <property type="match status" value="1"/>
</dbReference>
<dbReference type="PROSITE" id="PS51192">
    <property type="entry name" value="HELICASE_ATP_BIND_1"/>
    <property type="match status" value="1"/>
</dbReference>
<evidence type="ECO:0000313" key="10">
    <source>
        <dbReference type="Proteomes" id="UP001497512"/>
    </source>
</evidence>
<keyword evidence="3" id="KW-0347">Helicase</keyword>
<evidence type="ECO:0000256" key="4">
    <source>
        <dbReference type="ARBA" id="ARBA00022840"/>
    </source>
</evidence>
<keyword evidence="5" id="KW-0238">DNA-binding</keyword>
<name>A0ABP0UFR8_9BRYO</name>
<dbReference type="InterPro" id="IPR011545">
    <property type="entry name" value="DEAD/DEAH_box_helicase_dom"/>
</dbReference>
<dbReference type="Gene3D" id="2.40.10.170">
    <property type="match status" value="1"/>
</dbReference>
<accession>A0ABP0UFR8</accession>